<dbReference type="EMBL" id="AGCA01000365">
    <property type="protein sequence ID" value="EGY28511.1"/>
    <property type="molecule type" value="Genomic_DNA"/>
</dbReference>
<sequence>IELLRDLYIWAYERSTQEYLAIKQNLSEPEPLRLMYRNIINQTVRETVIQQGQEPLKVIRRTLEKQVPEMDRENVEYLVIAELRRLHEGVLVRYGLSRSEFSLWQVQQSEF</sequence>
<protein>
    <submittedName>
        <fullName evidence="1">Uncharacterized protein</fullName>
    </submittedName>
</protein>
<proteinExistence type="predicted"/>
<evidence type="ECO:0000313" key="2">
    <source>
        <dbReference type="Proteomes" id="UP000004116"/>
    </source>
</evidence>
<gene>
    <name evidence="1" type="ORF">Rin_00015470</name>
</gene>
<name>G2H0G8_9ENTR</name>
<accession>G2H0G8</accession>
<evidence type="ECO:0000313" key="1">
    <source>
        <dbReference type="EMBL" id="EGY28511.1"/>
    </source>
</evidence>
<organism evidence="1 2">
    <name type="scientific">Candidatus Regiella insecticola 5.15</name>
    <dbReference type="NCBI Taxonomy" id="1005043"/>
    <lineage>
        <taxon>Bacteria</taxon>
        <taxon>Pseudomonadati</taxon>
        <taxon>Pseudomonadota</taxon>
        <taxon>Gammaproteobacteria</taxon>
        <taxon>Enterobacterales</taxon>
        <taxon>Enterobacteriaceae</taxon>
        <taxon>aphid secondary symbionts</taxon>
        <taxon>Candidatus Regiella</taxon>
    </lineage>
</organism>
<reference evidence="1 2" key="1">
    <citation type="journal article" date="2012" name="Genome Res.">
        <title>Genomic basis of endosymbiont-conferred protection against an insect parasitoid.</title>
        <authorList>
            <person name="Hansen A.K."/>
            <person name="Vorburger C."/>
            <person name="Moran N.A."/>
        </authorList>
    </citation>
    <scope>NUCLEOTIDE SEQUENCE [LARGE SCALE GENOMIC DNA]</scope>
    <source>
        <strain evidence="2">R5.15</strain>
    </source>
</reference>
<comment type="caution">
    <text evidence="1">The sequence shown here is derived from an EMBL/GenBank/DDBJ whole genome shotgun (WGS) entry which is preliminary data.</text>
</comment>
<dbReference type="Proteomes" id="UP000004116">
    <property type="component" value="Unassembled WGS sequence"/>
</dbReference>
<dbReference type="PATRIC" id="fig|1005043.3.peg.1425"/>
<feature type="non-terminal residue" evidence="1">
    <location>
        <position position="1"/>
    </location>
</feature>
<dbReference type="AlphaFoldDB" id="G2H0G8"/>
<keyword evidence="2" id="KW-1185">Reference proteome</keyword>